<dbReference type="EMBL" id="LHZU01000135">
    <property type="protein sequence ID" value="KXV58765.1"/>
    <property type="molecule type" value="Genomic_DNA"/>
</dbReference>
<accession>A0A149TZW1</accession>
<proteinExistence type="predicted"/>
<evidence type="ECO:0000259" key="1">
    <source>
        <dbReference type="Pfam" id="PF03358"/>
    </source>
</evidence>
<dbReference type="PATRIC" id="fig|446692.4.peg.1832"/>
<dbReference type="GO" id="GO:0005829">
    <property type="term" value="C:cytosol"/>
    <property type="evidence" value="ECO:0007669"/>
    <property type="project" value="TreeGrafter"/>
</dbReference>
<comment type="caution">
    <text evidence="2">The sequence shown here is derived from an EMBL/GenBank/DDBJ whole genome shotgun (WGS) entry which is preliminary data.</text>
</comment>
<dbReference type="Proteomes" id="UP000075360">
    <property type="component" value="Unassembled WGS sequence"/>
</dbReference>
<dbReference type="InterPro" id="IPR029039">
    <property type="entry name" value="Flavoprotein-like_sf"/>
</dbReference>
<organism evidence="2 3">
    <name type="scientific">Acetobacter senegalensis</name>
    <dbReference type="NCBI Taxonomy" id="446692"/>
    <lineage>
        <taxon>Bacteria</taxon>
        <taxon>Pseudomonadati</taxon>
        <taxon>Pseudomonadota</taxon>
        <taxon>Alphaproteobacteria</taxon>
        <taxon>Acetobacterales</taxon>
        <taxon>Acetobacteraceae</taxon>
        <taxon>Acetobacter</taxon>
    </lineage>
</organism>
<dbReference type="GO" id="GO:0010181">
    <property type="term" value="F:FMN binding"/>
    <property type="evidence" value="ECO:0007669"/>
    <property type="project" value="TreeGrafter"/>
</dbReference>
<dbReference type="InterPro" id="IPR050712">
    <property type="entry name" value="NAD(P)H-dep_reductase"/>
</dbReference>
<reference evidence="2 3" key="1">
    <citation type="submission" date="2015-06" db="EMBL/GenBank/DDBJ databases">
        <title>Improved classification and identification of acetic acid bacteria using matrix-assisted laser desorption/ionization time-of-flight mass spectrometry; Gluconobacter nephelii and Gluconobacter uchimurae are later heterotypic synonyms of Gluconobacter japonicus and Gluconobacter oxydans, respectively.</title>
        <authorList>
            <person name="Li L."/>
            <person name="Cleenwerck I."/>
            <person name="De Vuyst L."/>
            <person name="Vandamme P."/>
        </authorList>
    </citation>
    <scope>NUCLEOTIDE SEQUENCE [LARGE SCALE GENOMIC DNA]</scope>
    <source>
        <strain evidence="2 3">LMG 23690</strain>
    </source>
</reference>
<sequence>MKILAISGSARHNSTNTAMLRALSFMAPATFSISVFDQVSALLVFSPDLETGELPPQVCTFMDQVAASDGLIVSSPEYVRSIPGGLKNAIDWLVSGHLLTEKPIALMHASHRGDDMLADLRTVFGTVSSKFSCDLFLRFSLMNLTSNQISEVLSEPQNRDRIKVFLESFSLLVPQKAGFS</sequence>
<name>A0A149TZW1_9PROT</name>
<dbReference type="RefSeq" id="WP_061471897.1">
    <property type="nucleotide sequence ID" value="NZ_LHZU01000135.1"/>
</dbReference>
<dbReference type="PANTHER" id="PTHR30543:SF21">
    <property type="entry name" value="NAD(P)H-DEPENDENT FMN REDUCTASE LOT6"/>
    <property type="match status" value="1"/>
</dbReference>
<dbReference type="PANTHER" id="PTHR30543">
    <property type="entry name" value="CHROMATE REDUCTASE"/>
    <property type="match status" value="1"/>
</dbReference>
<dbReference type="GO" id="GO:0016491">
    <property type="term" value="F:oxidoreductase activity"/>
    <property type="evidence" value="ECO:0007669"/>
    <property type="project" value="InterPro"/>
</dbReference>
<gene>
    <name evidence="2" type="ORF">AD948_10545</name>
</gene>
<evidence type="ECO:0000313" key="3">
    <source>
        <dbReference type="Proteomes" id="UP000075360"/>
    </source>
</evidence>
<dbReference type="OrthoDB" id="9812295at2"/>
<feature type="domain" description="NADPH-dependent FMN reductase-like" evidence="1">
    <location>
        <begin position="1"/>
        <end position="126"/>
    </location>
</feature>
<dbReference type="Gene3D" id="3.40.50.360">
    <property type="match status" value="1"/>
</dbReference>
<protein>
    <submittedName>
        <fullName evidence="2">FMN reductase</fullName>
    </submittedName>
</protein>
<dbReference type="SUPFAM" id="SSF52218">
    <property type="entry name" value="Flavoproteins"/>
    <property type="match status" value="1"/>
</dbReference>
<dbReference type="InterPro" id="IPR005025">
    <property type="entry name" value="FMN_Rdtase-like_dom"/>
</dbReference>
<dbReference type="AlphaFoldDB" id="A0A149TZW1"/>
<dbReference type="Pfam" id="PF03358">
    <property type="entry name" value="FMN_red"/>
    <property type="match status" value="1"/>
</dbReference>
<evidence type="ECO:0000313" key="2">
    <source>
        <dbReference type="EMBL" id="KXV58765.1"/>
    </source>
</evidence>